<accession>A0A3D9BKX8</accession>
<gene>
    <name evidence="1" type="ORF">DRF62_10580</name>
</gene>
<comment type="caution">
    <text evidence="1">The sequence shown here is derived from an EMBL/GenBank/DDBJ whole genome shotgun (WGS) entry which is preliminary data.</text>
</comment>
<protein>
    <submittedName>
        <fullName evidence="1">Uncharacterized protein</fullName>
    </submittedName>
</protein>
<evidence type="ECO:0000313" key="2">
    <source>
        <dbReference type="Proteomes" id="UP000256512"/>
    </source>
</evidence>
<dbReference type="Proteomes" id="UP000256512">
    <property type="component" value="Unassembled WGS sequence"/>
</dbReference>
<dbReference type="EMBL" id="QNVS01000029">
    <property type="protein sequence ID" value="REC54150.1"/>
    <property type="molecule type" value="Genomic_DNA"/>
</dbReference>
<organism evidence="1 2">
    <name type="scientific">Chryseobacterium piscium</name>
    <dbReference type="NCBI Taxonomy" id="333702"/>
    <lineage>
        <taxon>Bacteria</taxon>
        <taxon>Pseudomonadati</taxon>
        <taxon>Bacteroidota</taxon>
        <taxon>Flavobacteriia</taxon>
        <taxon>Flavobacteriales</taxon>
        <taxon>Weeksellaceae</taxon>
        <taxon>Chryseobacterium group</taxon>
        <taxon>Chryseobacterium</taxon>
    </lineage>
</organism>
<dbReference type="AlphaFoldDB" id="A0A3D9BKX8"/>
<sequence>MELRFDFYIILQCKKAEFFLKNVDFKIYPTDDVWIRDVRSIKEMCYSDIISTYSHRVSAFSSYNSFLAGSFKTYFAYNTAF</sequence>
<name>A0A3D9BKX8_9FLAO</name>
<reference evidence="1 2" key="1">
    <citation type="journal article" date="2006" name="Int. J. Syst. Evol. Microbiol.">
        <title>Chryseobacterium piscium sp. nov., isolated from fish of the South Atlantic Ocean off South Africa.</title>
        <authorList>
            <person name="de Beer H."/>
            <person name="Hugo C.J."/>
            <person name="Jooste P.J."/>
            <person name="Vancanneyt M."/>
            <person name="Coenye T."/>
            <person name="Vandamme P."/>
        </authorList>
    </citation>
    <scope>NUCLEOTIDE SEQUENCE [LARGE SCALE GENOMIC DNA]</scope>
    <source>
        <strain evidence="1 2">CCUG 51923</strain>
    </source>
</reference>
<proteinExistence type="predicted"/>
<keyword evidence="2" id="KW-1185">Reference proteome</keyword>
<evidence type="ECO:0000313" key="1">
    <source>
        <dbReference type="EMBL" id="REC54150.1"/>
    </source>
</evidence>